<evidence type="ECO:0000256" key="2">
    <source>
        <dbReference type="ARBA" id="ARBA00023125"/>
    </source>
</evidence>
<dbReference type="Proteomes" id="UP001589738">
    <property type="component" value="Unassembled WGS sequence"/>
</dbReference>
<name>A0ABV6KW51_9BACI</name>
<dbReference type="InterPro" id="IPR050624">
    <property type="entry name" value="HTH-type_Tx_Regulator"/>
</dbReference>
<proteinExistence type="predicted"/>
<keyword evidence="2 3" id="KW-0238">DNA-binding</keyword>
<dbReference type="RefSeq" id="WP_160549726.1">
    <property type="nucleotide sequence ID" value="NZ_JBHLUU010000090.1"/>
</dbReference>
<evidence type="ECO:0000313" key="5">
    <source>
        <dbReference type="EMBL" id="MFC0476113.1"/>
    </source>
</evidence>
<evidence type="ECO:0000256" key="3">
    <source>
        <dbReference type="PROSITE-ProRule" id="PRU00335"/>
    </source>
</evidence>
<dbReference type="PANTHER" id="PTHR43479">
    <property type="entry name" value="ACREF/ENVCD OPERON REPRESSOR-RELATED"/>
    <property type="match status" value="1"/>
</dbReference>
<keyword evidence="6" id="KW-1185">Reference proteome</keyword>
<evidence type="ECO:0000313" key="6">
    <source>
        <dbReference type="Proteomes" id="UP001589738"/>
    </source>
</evidence>
<dbReference type="PANTHER" id="PTHR43479:SF21">
    <property type="entry name" value="TRANSCRIPTIONAL REGULATOR, TETR FAMILY"/>
    <property type="match status" value="1"/>
</dbReference>
<evidence type="ECO:0000259" key="4">
    <source>
        <dbReference type="PROSITE" id="PS50977"/>
    </source>
</evidence>
<feature type="domain" description="HTH tetR-type" evidence="4">
    <location>
        <begin position="9"/>
        <end position="69"/>
    </location>
</feature>
<reference evidence="5 6" key="1">
    <citation type="submission" date="2024-09" db="EMBL/GenBank/DDBJ databases">
        <authorList>
            <person name="Sun Q."/>
            <person name="Mori K."/>
        </authorList>
    </citation>
    <scope>NUCLEOTIDE SEQUENCE [LARGE SCALE GENOMIC DNA]</scope>
    <source>
        <strain evidence="5 6">CGMCC 1.9126</strain>
    </source>
</reference>
<feature type="DNA-binding region" description="H-T-H motif" evidence="3">
    <location>
        <begin position="32"/>
        <end position="51"/>
    </location>
</feature>
<dbReference type="PRINTS" id="PR00455">
    <property type="entry name" value="HTHTETR"/>
</dbReference>
<evidence type="ECO:0000256" key="1">
    <source>
        <dbReference type="ARBA" id="ARBA00022491"/>
    </source>
</evidence>
<dbReference type="SUPFAM" id="SSF46689">
    <property type="entry name" value="Homeodomain-like"/>
    <property type="match status" value="1"/>
</dbReference>
<dbReference type="PROSITE" id="PS50977">
    <property type="entry name" value="HTH_TETR_2"/>
    <property type="match status" value="1"/>
</dbReference>
<dbReference type="EMBL" id="JBHLUU010000090">
    <property type="protein sequence ID" value="MFC0476113.1"/>
    <property type="molecule type" value="Genomic_DNA"/>
</dbReference>
<comment type="caution">
    <text evidence="5">The sequence shown here is derived from an EMBL/GenBank/DDBJ whole genome shotgun (WGS) entry which is preliminary data.</text>
</comment>
<accession>A0ABV6KW51</accession>
<sequence>MNGFERRRLQKMEQIRKAAFSLFTKYGIQKVNIHEIAKKANVSQVTIYNYFGSKDELVYDVLKDYLERQIDSFQQLIYCDLSFQDKLIKLIELKISSTNELSPEFIEAIISENSQIANLFQEFANEKSMPLIVTFIEEGRKSGDISSSLSMNTIFFILQAMTDAIQKHSDIFQSNSNKDQFLTEFIHFFFYGIVGKKEDISVE</sequence>
<organism evidence="5 6">
    <name type="scientific">Robertmurraya beringensis</name>
    <dbReference type="NCBI Taxonomy" id="641660"/>
    <lineage>
        <taxon>Bacteria</taxon>
        <taxon>Bacillati</taxon>
        <taxon>Bacillota</taxon>
        <taxon>Bacilli</taxon>
        <taxon>Bacillales</taxon>
        <taxon>Bacillaceae</taxon>
        <taxon>Robertmurraya</taxon>
    </lineage>
</organism>
<dbReference type="Pfam" id="PF00440">
    <property type="entry name" value="TetR_N"/>
    <property type="match status" value="1"/>
</dbReference>
<dbReference type="InterPro" id="IPR009057">
    <property type="entry name" value="Homeodomain-like_sf"/>
</dbReference>
<dbReference type="Gene3D" id="1.10.357.10">
    <property type="entry name" value="Tetracycline Repressor, domain 2"/>
    <property type="match status" value="1"/>
</dbReference>
<gene>
    <name evidence="5" type="ORF">ACFFHF_12800</name>
</gene>
<protein>
    <submittedName>
        <fullName evidence="5">TetR/AcrR family transcriptional regulator</fullName>
    </submittedName>
</protein>
<keyword evidence="1" id="KW-0678">Repressor</keyword>
<dbReference type="InterPro" id="IPR001647">
    <property type="entry name" value="HTH_TetR"/>
</dbReference>